<reference evidence="2" key="2">
    <citation type="submission" date="2017-06" db="EMBL/GenBank/DDBJ databases">
        <title>WGS assembly of Brachypodium distachyon.</title>
        <authorList>
            <consortium name="The International Brachypodium Initiative"/>
            <person name="Lucas S."/>
            <person name="Harmon-Smith M."/>
            <person name="Lail K."/>
            <person name="Tice H."/>
            <person name="Grimwood J."/>
            <person name="Bruce D."/>
            <person name="Barry K."/>
            <person name="Shu S."/>
            <person name="Lindquist E."/>
            <person name="Wang M."/>
            <person name="Pitluck S."/>
            <person name="Vogel J.P."/>
            <person name="Garvin D.F."/>
            <person name="Mockler T.C."/>
            <person name="Schmutz J."/>
            <person name="Rokhsar D."/>
            <person name="Bevan M.W."/>
        </authorList>
    </citation>
    <scope>NUCLEOTIDE SEQUENCE</scope>
    <source>
        <strain evidence="2">Bd21</strain>
    </source>
</reference>
<dbReference type="AlphaFoldDB" id="A0A0Q3PJ35"/>
<dbReference type="EMBL" id="CM000883">
    <property type="protein sequence ID" value="KQJ89401.1"/>
    <property type="molecule type" value="Genomic_DNA"/>
</dbReference>
<evidence type="ECO:0000313" key="3">
    <source>
        <dbReference type="EnsemblPlants" id="KQJ89401"/>
    </source>
</evidence>
<dbReference type="InterPro" id="IPR005174">
    <property type="entry name" value="KIB1-4_b-propeller"/>
</dbReference>
<evidence type="ECO:0000313" key="4">
    <source>
        <dbReference type="Proteomes" id="UP000008810"/>
    </source>
</evidence>
<reference evidence="3" key="3">
    <citation type="submission" date="2018-08" db="UniProtKB">
        <authorList>
            <consortium name="EnsemblPlants"/>
        </authorList>
    </citation>
    <scope>IDENTIFICATION</scope>
    <source>
        <strain evidence="3">cv. Bd21</strain>
    </source>
</reference>
<name>A0A0Q3PJ35_BRADI</name>
<dbReference type="EnsemblPlants" id="KQJ89401">
    <property type="protein sequence ID" value="KQJ89401"/>
    <property type="gene ID" value="BRADI_4g25444v3"/>
</dbReference>
<dbReference type="Pfam" id="PF03478">
    <property type="entry name" value="Beta-prop_KIB1-4"/>
    <property type="match status" value="1"/>
</dbReference>
<proteinExistence type="predicted"/>
<feature type="domain" description="KIB1-4 beta-propeller" evidence="1">
    <location>
        <begin position="114"/>
        <end position="257"/>
    </location>
</feature>
<reference evidence="2 3" key="1">
    <citation type="journal article" date="2010" name="Nature">
        <title>Genome sequencing and analysis of the model grass Brachypodium distachyon.</title>
        <authorList>
            <consortium name="International Brachypodium Initiative"/>
        </authorList>
    </citation>
    <scope>NUCLEOTIDE SEQUENCE [LARGE SCALE GENOMIC DNA]</scope>
    <source>
        <strain evidence="2 3">Bd21</strain>
    </source>
</reference>
<dbReference type="PANTHER" id="PTHR33110:SF78">
    <property type="entry name" value="OS06G0148900 PROTEIN"/>
    <property type="match status" value="1"/>
</dbReference>
<organism evidence="2">
    <name type="scientific">Brachypodium distachyon</name>
    <name type="common">Purple false brome</name>
    <name type="synonym">Trachynia distachya</name>
    <dbReference type="NCBI Taxonomy" id="15368"/>
    <lineage>
        <taxon>Eukaryota</taxon>
        <taxon>Viridiplantae</taxon>
        <taxon>Streptophyta</taxon>
        <taxon>Embryophyta</taxon>
        <taxon>Tracheophyta</taxon>
        <taxon>Spermatophyta</taxon>
        <taxon>Magnoliopsida</taxon>
        <taxon>Liliopsida</taxon>
        <taxon>Poales</taxon>
        <taxon>Poaceae</taxon>
        <taxon>BOP clade</taxon>
        <taxon>Pooideae</taxon>
        <taxon>Stipodae</taxon>
        <taxon>Brachypodieae</taxon>
        <taxon>Brachypodium</taxon>
    </lineage>
</organism>
<dbReference type="Proteomes" id="UP000008810">
    <property type="component" value="Chromosome 4"/>
</dbReference>
<dbReference type="PANTHER" id="PTHR33110">
    <property type="entry name" value="F-BOX/KELCH-REPEAT PROTEIN-RELATED"/>
    <property type="match status" value="1"/>
</dbReference>
<dbReference type="OrthoDB" id="657423at2759"/>
<protein>
    <recommendedName>
        <fullName evidence="1">KIB1-4 beta-propeller domain-containing protein</fullName>
    </recommendedName>
</protein>
<accession>A0A0Q3PJ35</accession>
<evidence type="ECO:0000313" key="2">
    <source>
        <dbReference type="EMBL" id="KQJ89401.1"/>
    </source>
</evidence>
<keyword evidence="4" id="KW-1185">Reference proteome</keyword>
<dbReference type="InParanoid" id="A0A0Q3PJ35"/>
<evidence type="ECO:0000259" key="1">
    <source>
        <dbReference type="Pfam" id="PF03478"/>
    </source>
</evidence>
<sequence length="302" mass="33782">MAEQVSSPWPDLPPELLGLVLSRMPSQADRPLLPWLALHEGAFLSFPDGELYRLPVLLADDDDVSHRVSAGADIIFCGGLGSCCCLQSLAPHRTPHLACGPPQTCTPPVELELYADDIEFFQGMLYVVSTKYVLSPTYAFIHHHRELHVLEPTGDPPSPVLCIPGTTTGACSTGRYKHYYYLVVSGDRLLMVEREIEFHLLSRKHIWTRQLEVLEATDLHNGVGNGRWTKVDNFRGHALFVSQDCSRSLPVANQYQDCPDDDFLESCVYNIREQTLTPLPIEMKTAMVSHAGPWSLSWVFLP</sequence>
<gene>
    <name evidence="2" type="ORF">BRADI_4g25444v3</name>
</gene>
<dbReference type="Gramene" id="KQJ89401">
    <property type="protein sequence ID" value="KQJ89401"/>
    <property type="gene ID" value="BRADI_4g25444v3"/>
</dbReference>